<organism evidence="1 2">
    <name type="scientific">Gordonia defluvii</name>
    <dbReference type="NCBI Taxonomy" id="283718"/>
    <lineage>
        <taxon>Bacteria</taxon>
        <taxon>Bacillati</taxon>
        <taxon>Actinomycetota</taxon>
        <taxon>Actinomycetes</taxon>
        <taxon>Mycobacteriales</taxon>
        <taxon>Gordoniaceae</taxon>
        <taxon>Gordonia</taxon>
    </lineage>
</organism>
<evidence type="ECO:0000313" key="1">
    <source>
        <dbReference type="EMBL" id="GAA3023546.1"/>
    </source>
</evidence>
<comment type="caution">
    <text evidence="1">The sequence shown here is derived from an EMBL/GenBank/DDBJ whole genome shotgun (WGS) entry which is preliminary data.</text>
</comment>
<accession>A0ABP6KXD1</accession>
<gene>
    <name evidence="1" type="ORF">GCM10010528_02000</name>
</gene>
<dbReference type="Proteomes" id="UP001501035">
    <property type="component" value="Unassembled WGS sequence"/>
</dbReference>
<protein>
    <submittedName>
        <fullName evidence="1">Uncharacterized protein</fullName>
    </submittedName>
</protein>
<reference evidence="2" key="1">
    <citation type="journal article" date="2019" name="Int. J. Syst. Evol. Microbiol.">
        <title>The Global Catalogue of Microorganisms (GCM) 10K type strain sequencing project: providing services to taxonomists for standard genome sequencing and annotation.</title>
        <authorList>
            <consortium name="The Broad Institute Genomics Platform"/>
            <consortium name="The Broad Institute Genome Sequencing Center for Infectious Disease"/>
            <person name="Wu L."/>
            <person name="Ma J."/>
        </authorList>
    </citation>
    <scope>NUCLEOTIDE SEQUENCE [LARGE SCALE GENOMIC DNA]</scope>
    <source>
        <strain evidence="2">JCM 14234</strain>
    </source>
</reference>
<proteinExistence type="predicted"/>
<dbReference type="EMBL" id="BAAAVS010000001">
    <property type="protein sequence ID" value="GAA3023546.1"/>
    <property type="molecule type" value="Genomic_DNA"/>
</dbReference>
<evidence type="ECO:0000313" key="2">
    <source>
        <dbReference type="Proteomes" id="UP001501035"/>
    </source>
</evidence>
<name>A0ABP6KXD1_9ACTN</name>
<keyword evidence="2" id="KW-1185">Reference proteome</keyword>
<sequence>MEPLATRLRLRTMGVAREVVMDANETARLAADCRRVAAAIDGHVATLLTGRYRGVQVDGSAGYRRAVEVVAARLAERAGELRGAAHGLVARSSTIAAVDDAAAHGITGAAVYPMVAPAMAAP</sequence>